<gene>
    <name evidence="1" type="ORF">BV25DRAFT_1906507</name>
</gene>
<sequence>MSVKRKRRALHEGLPPGERLKRSKLATEDDWDTPWGWVGTDVTDASNISRDHLLSTCGFSSRSSHPFCSNKFRKRAPEHSDAAGPRTAVEGELQDDVIVISEDETPSCSKRACAKNPNCLNYLGQEKWEDEEGARKAYMTAANIGRDPRLQNRKEGLPVGLKNLGATCYANAYIQVWFQDVPFRNGVYQCQPSQDGEHSFEDSPIYQLQATFAALQESKRKVFNPIKLVESLKLRTNEQQDAQEFSKLFMSHLDTEFQKQTDPVLKHLLSDQFQGKQAYTTTCLKCGNCSENESDFLEIEVNLENNASLESRIRAVVAPETLSGDNKYRCPRCDSLEDATRQLVLRTLPPVLHFSLLRFVFDVSSMERKKSKHNITFPLVLDMNQFLDTGRAEVNGGNIYELQGILLHKGSSAYHGHYEATVFDMAHDSWFTFNDEVVTKVKPPGTGAPDDEKSKVTKPRPTAKKRRRVEDSDDDVEIIEQDPPLHPNSKTMSSKDAYMLVYTRRGSLPQASEEHLSKPPARALDAIRKLNVAHEEACNAHCKRLRAANEEFEDLRLKMMDIYRCWEVSSHDEDSLVVSQEALKTFLSKPFVKAAGELSKSASPEQSDNTHDDKQATSSNGASGTPESSLSSQNSQRREGDISVEEIVCQHGRLDPSKAADFKRIRYTEYENIVSYLGCRFLPELCPEDVCKACVTETFTEKLYHHQHPLQVAQFDAVADNREFGSFWISKLWLKDWRQSKPKMHVPFQKDPSPDSSSYRGHVECEHGGLSLNTTGRQRISREAYGILKTLFPSWNTLADDVEPCAVCEIVIQSSREDTREQRRHAEDEKAKLRHMHENALTGNVALLEDVPCALIPSSFVKTWKFWILRPGRHPRPDQVDTASLVCEHGLLPLDPNAGDLDKSVCLVRMQDWQVLQSLYDVGPLIAIENRSVLEDGILRSRFVYKPELCGVCRIKRKSNYEVTHVTIRILGDDDADPTPQTFTKERTAPVPTIDGRQTSIVTYGTRKTAPQRQSKRIRSVAKRKEMKLAISKEMSVKDIKLMLQDELDIPTICQRLFYQGSELQDNRATVASLDILVDDVLDFREAKENADLLDESDADAAPRRREADGGGFGGTLLGGELTSDSMLDDTTLSERTSSPPADAARACPACTYQNAASASACEICDTFL</sequence>
<evidence type="ECO:0000313" key="2">
    <source>
        <dbReference type="Proteomes" id="UP000814140"/>
    </source>
</evidence>
<dbReference type="EMBL" id="MU277198">
    <property type="protein sequence ID" value="KAI0064483.1"/>
    <property type="molecule type" value="Genomic_DNA"/>
</dbReference>
<dbReference type="Proteomes" id="UP000814140">
    <property type="component" value="Unassembled WGS sequence"/>
</dbReference>
<evidence type="ECO:0000313" key="1">
    <source>
        <dbReference type="EMBL" id="KAI0064483.1"/>
    </source>
</evidence>
<protein>
    <submittedName>
        <fullName evidence="1">Cysteine proteinase</fullName>
    </submittedName>
</protein>
<keyword evidence="2" id="KW-1185">Reference proteome</keyword>
<comment type="caution">
    <text evidence="1">The sequence shown here is derived from an EMBL/GenBank/DDBJ whole genome shotgun (WGS) entry which is preliminary data.</text>
</comment>
<proteinExistence type="predicted"/>
<reference evidence="1" key="2">
    <citation type="journal article" date="2022" name="New Phytol.">
        <title>Evolutionary transition to the ectomycorrhizal habit in the genomes of a hyperdiverse lineage of mushroom-forming fungi.</title>
        <authorList>
            <person name="Looney B."/>
            <person name="Miyauchi S."/>
            <person name="Morin E."/>
            <person name="Drula E."/>
            <person name="Courty P.E."/>
            <person name="Kohler A."/>
            <person name="Kuo A."/>
            <person name="LaButti K."/>
            <person name="Pangilinan J."/>
            <person name="Lipzen A."/>
            <person name="Riley R."/>
            <person name="Andreopoulos W."/>
            <person name="He G."/>
            <person name="Johnson J."/>
            <person name="Nolan M."/>
            <person name="Tritt A."/>
            <person name="Barry K.W."/>
            <person name="Grigoriev I.V."/>
            <person name="Nagy L.G."/>
            <person name="Hibbett D."/>
            <person name="Henrissat B."/>
            <person name="Matheny P.B."/>
            <person name="Labbe J."/>
            <person name="Martin F.M."/>
        </authorList>
    </citation>
    <scope>NUCLEOTIDE SEQUENCE</scope>
    <source>
        <strain evidence="1">HHB10654</strain>
    </source>
</reference>
<name>A0ACB8T6V5_9AGAM</name>
<reference evidence="1" key="1">
    <citation type="submission" date="2021-03" db="EMBL/GenBank/DDBJ databases">
        <authorList>
            <consortium name="DOE Joint Genome Institute"/>
            <person name="Ahrendt S."/>
            <person name="Looney B.P."/>
            <person name="Miyauchi S."/>
            <person name="Morin E."/>
            <person name="Drula E."/>
            <person name="Courty P.E."/>
            <person name="Chicoki N."/>
            <person name="Fauchery L."/>
            <person name="Kohler A."/>
            <person name="Kuo A."/>
            <person name="Labutti K."/>
            <person name="Pangilinan J."/>
            <person name="Lipzen A."/>
            <person name="Riley R."/>
            <person name="Andreopoulos W."/>
            <person name="He G."/>
            <person name="Johnson J."/>
            <person name="Barry K.W."/>
            <person name="Grigoriev I.V."/>
            <person name="Nagy L."/>
            <person name="Hibbett D."/>
            <person name="Henrissat B."/>
            <person name="Matheny P.B."/>
            <person name="Labbe J."/>
            <person name="Martin F."/>
        </authorList>
    </citation>
    <scope>NUCLEOTIDE SEQUENCE</scope>
    <source>
        <strain evidence="1">HHB10654</strain>
    </source>
</reference>
<organism evidence="1 2">
    <name type="scientific">Artomyces pyxidatus</name>
    <dbReference type="NCBI Taxonomy" id="48021"/>
    <lineage>
        <taxon>Eukaryota</taxon>
        <taxon>Fungi</taxon>
        <taxon>Dikarya</taxon>
        <taxon>Basidiomycota</taxon>
        <taxon>Agaricomycotina</taxon>
        <taxon>Agaricomycetes</taxon>
        <taxon>Russulales</taxon>
        <taxon>Auriscalpiaceae</taxon>
        <taxon>Artomyces</taxon>
    </lineage>
</organism>
<accession>A0ACB8T6V5</accession>